<name>A0A0A0ICH8_CLOBO</name>
<protein>
    <recommendedName>
        <fullName evidence="7">Flavodoxin</fullName>
    </recommendedName>
</protein>
<dbReference type="Pfam" id="PF00258">
    <property type="entry name" value="Flavodoxin_1"/>
    <property type="match status" value="1"/>
</dbReference>
<evidence type="ECO:0000313" key="9">
    <source>
        <dbReference type="EMBL" id="KGM97255.1"/>
    </source>
</evidence>
<evidence type="ECO:0000256" key="5">
    <source>
        <dbReference type="ARBA" id="ARBA00022643"/>
    </source>
</evidence>
<dbReference type="InterPro" id="IPR008254">
    <property type="entry name" value="Flavodoxin/NO_synth"/>
</dbReference>
<keyword evidence="4 7" id="KW-0285">Flavoprotein</keyword>
<evidence type="ECO:0000256" key="1">
    <source>
        <dbReference type="ARBA" id="ARBA00001917"/>
    </source>
</evidence>
<comment type="function">
    <text evidence="7">Low-potential electron donor to a number of redox enzymes.</text>
</comment>
<feature type="domain" description="Flavodoxin-like" evidence="8">
    <location>
        <begin position="4"/>
        <end position="140"/>
    </location>
</feature>
<dbReference type="InterPro" id="IPR010087">
    <property type="entry name" value="Flav_short"/>
</dbReference>
<dbReference type="InterPro" id="IPR029039">
    <property type="entry name" value="Flavoprotein-like_sf"/>
</dbReference>
<dbReference type="RefSeq" id="WP_039257758.1">
    <property type="nucleotide sequence ID" value="NZ_JDRY01000067.1"/>
</dbReference>
<evidence type="ECO:0000256" key="3">
    <source>
        <dbReference type="ARBA" id="ARBA00022448"/>
    </source>
</evidence>
<dbReference type="NCBIfam" id="NF004049">
    <property type="entry name" value="PRK05568.1"/>
    <property type="match status" value="1"/>
</dbReference>
<evidence type="ECO:0000256" key="2">
    <source>
        <dbReference type="ARBA" id="ARBA00005267"/>
    </source>
</evidence>
<gene>
    <name evidence="9" type="ORF">Z955_12335</name>
</gene>
<keyword evidence="6 7" id="KW-0249">Electron transport</keyword>
<dbReference type="AlphaFoldDB" id="A0A0A0ICH8"/>
<dbReference type="Proteomes" id="UP000030014">
    <property type="component" value="Unassembled WGS sequence"/>
</dbReference>
<organism evidence="9 10">
    <name type="scientific">Clostridium botulinum C/D str. DC5</name>
    <dbReference type="NCBI Taxonomy" id="1443128"/>
    <lineage>
        <taxon>Bacteria</taxon>
        <taxon>Bacillati</taxon>
        <taxon>Bacillota</taxon>
        <taxon>Clostridia</taxon>
        <taxon>Eubacteriales</taxon>
        <taxon>Clostridiaceae</taxon>
        <taxon>Clostridium</taxon>
    </lineage>
</organism>
<dbReference type="GO" id="GO:0016651">
    <property type="term" value="F:oxidoreductase activity, acting on NAD(P)H"/>
    <property type="evidence" value="ECO:0007669"/>
    <property type="project" value="UniProtKB-ARBA"/>
</dbReference>
<sequence length="142" mass="15412">MKELVVVYWSGTGNTESMANALAEGAKIDDVNVRIMNVSEAKVEDIEKADAVALGCPSMGAEQLEEAEMEPFVDSISAAVKGKKLVLFGSYGWGNGEWMEEWEERMTGYGANIVDDCLIINNTPDDEGLEKCKELGETLAKA</sequence>
<keyword evidence="5 7" id="KW-0288">FMN</keyword>
<dbReference type="NCBIfam" id="TIGR01753">
    <property type="entry name" value="flav_short"/>
    <property type="match status" value="1"/>
</dbReference>
<dbReference type="PROSITE" id="PS50902">
    <property type="entry name" value="FLAVODOXIN_LIKE"/>
    <property type="match status" value="1"/>
</dbReference>
<comment type="similarity">
    <text evidence="2 7">Belongs to the flavodoxin family.</text>
</comment>
<comment type="cofactor">
    <cofactor evidence="1 7">
        <name>FMN</name>
        <dbReference type="ChEBI" id="CHEBI:58210"/>
    </cofactor>
</comment>
<accession>A0A0A0ICH8</accession>
<comment type="caution">
    <text evidence="9">The sequence shown here is derived from an EMBL/GenBank/DDBJ whole genome shotgun (WGS) entry which is preliminary data.</text>
</comment>
<evidence type="ECO:0000256" key="6">
    <source>
        <dbReference type="ARBA" id="ARBA00022982"/>
    </source>
</evidence>
<evidence type="ECO:0000256" key="4">
    <source>
        <dbReference type="ARBA" id="ARBA00022630"/>
    </source>
</evidence>
<dbReference type="EMBL" id="JDRY01000067">
    <property type="protein sequence ID" value="KGM97255.1"/>
    <property type="molecule type" value="Genomic_DNA"/>
</dbReference>
<reference evidence="9 10" key="1">
    <citation type="submission" date="2014-01" db="EMBL/GenBank/DDBJ databases">
        <title>Plasmidome dynamics in the species complex Clostridium novyi sensu lato converts strains of independent lineages into distinctly different pathogens.</title>
        <authorList>
            <person name="Skarin H."/>
            <person name="Segerman B."/>
        </authorList>
    </citation>
    <scope>NUCLEOTIDE SEQUENCE [LARGE SCALE GENOMIC DNA]</scope>
    <source>
        <strain evidence="9 10">DC5</strain>
    </source>
</reference>
<dbReference type="InterPro" id="IPR001226">
    <property type="entry name" value="Flavodoxin_CS"/>
</dbReference>
<dbReference type="NCBIfam" id="NF004050">
    <property type="entry name" value="PRK05569.1"/>
    <property type="match status" value="1"/>
</dbReference>
<dbReference type="PANTHER" id="PTHR43717">
    <property type="entry name" value="ANAEROBIC NITRIC OXIDE REDUCTASE FLAVORUBREDOXIN"/>
    <property type="match status" value="1"/>
</dbReference>
<dbReference type="PROSITE" id="PS00201">
    <property type="entry name" value="FLAVODOXIN"/>
    <property type="match status" value="1"/>
</dbReference>
<dbReference type="GO" id="GO:0009055">
    <property type="term" value="F:electron transfer activity"/>
    <property type="evidence" value="ECO:0007669"/>
    <property type="project" value="UniProtKB-UniRule"/>
</dbReference>
<proteinExistence type="inferred from homology"/>
<evidence type="ECO:0000313" key="10">
    <source>
        <dbReference type="Proteomes" id="UP000030014"/>
    </source>
</evidence>
<dbReference type="SUPFAM" id="SSF52218">
    <property type="entry name" value="Flavoproteins"/>
    <property type="match status" value="1"/>
</dbReference>
<dbReference type="Gene3D" id="3.40.50.360">
    <property type="match status" value="1"/>
</dbReference>
<dbReference type="GO" id="GO:0010181">
    <property type="term" value="F:FMN binding"/>
    <property type="evidence" value="ECO:0007669"/>
    <property type="project" value="UniProtKB-UniRule"/>
</dbReference>
<evidence type="ECO:0000256" key="7">
    <source>
        <dbReference type="RuleBase" id="RU367037"/>
    </source>
</evidence>
<dbReference type="PANTHER" id="PTHR43717:SF1">
    <property type="entry name" value="ANAEROBIC NITRIC OXIDE REDUCTASE FLAVORUBREDOXIN"/>
    <property type="match status" value="1"/>
</dbReference>
<evidence type="ECO:0000259" key="8">
    <source>
        <dbReference type="PROSITE" id="PS50902"/>
    </source>
</evidence>
<keyword evidence="3 7" id="KW-0813">Transport</keyword>